<dbReference type="InterPro" id="IPR000246">
    <property type="entry name" value="Peptidase_T2"/>
</dbReference>
<reference evidence="5 6" key="1">
    <citation type="journal article" date="2012" name="PLoS Pathog.">
        <title>Diverse lifestyles and strategies of plant pathogenesis encoded in the genomes of eighteen Dothideomycetes fungi.</title>
        <authorList>
            <person name="Ohm R.A."/>
            <person name="Feau N."/>
            <person name="Henrissat B."/>
            <person name="Schoch C.L."/>
            <person name="Horwitz B.A."/>
            <person name="Barry K.W."/>
            <person name="Condon B.J."/>
            <person name="Copeland A.C."/>
            <person name="Dhillon B."/>
            <person name="Glaser F."/>
            <person name="Hesse C.N."/>
            <person name="Kosti I."/>
            <person name="LaButti K."/>
            <person name="Lindquist E.A."/>
            <person name="Lucas S."/>
            <person name="Salamov A.A."/>
            <person name="Bradshaw R.E."/>
            <person name="Ciuffetti L."/>
            <person name="Hamelin R.C."/>
            <person name="Kema G.H.J."/>
            <person name="Lawrence C."/>
            <person name="Scott J.A."/>
            <person name="Spatafora J.W."/>
            <person name="Turgeon B.G."/>
            <person name="de Wit P.J.G.M."/>
            <person name="Zhong S."/>
            <person name="Goodwin S.B."/>
            <person name="Grigoriev I.V."/>
        </authorList>
    </citation>
    <scope>NUCLEOTIDE SEQUENCE [LARGE SCALE GENOMIC DNA]</scope>
    <source>
        <strain evidence="5 6">SO2202</strain>
    </source>
</reference>
<dbReference type="Proteomes" id="UP000016931">
    <property type="component" value="Unassembled WGS sequence"/>
</dbReference>
<dbReference type="eggNOG" id="KOG1592">
    <property type="taxonomic scope" value="Eukaryota"/>
</dbReference>
<name>N1QMI7_SPHMS</name>
<evidence type="ECO:0000313" key="5">
    <source>
        <dbReference type="EMBL" id="EMF17163.1"/>
    </source>
</evidence>
<evidence type="ECO:0000256" key="2">
    <source>
        <dbReference type="PIRSR" id="PIRSR600246-2"/>
    </source>
</evidence>
<dbReference type="CDD" id="cd04701">
    <property type="entry name" value="Asparaginase_2"/>
    <property type="match status" value="1"/>
</dbReference>
<evidence type="ECO:0000256" key="4">
    <source>
        <dbReference type="SAM" id="MobiDB-lite"/>
    </source>
</evidence>
<gene>
    <name evidence="5" type="ORF">SEPMUDRAFT_137884</name>
</gene>
<dbReference type="GO" id="GO:0005737">
    <property type="term" value="C:cytoplasm"/>
    <property type="evidence" value="ECO:0007669"/>
    <property type="project" value="TreeGrafter"/>
</dbReference>
<accession>N1QMI7</accession>
<dbReference type="Pfam" id="PF01112">
    <property type="entry name" value="Asparaginase_2"/>
    <property type="match status" value="1"/>
</dbReference>
<dbReference type="Gene3D" id="3.60.20.30">
    <property type="entry name" value="(Glycosyl)asparaginase"/>
    <property type="match status" value="1"/>
</dbReference>
<dbReference type="GO" id="GO:0016787">
    <property type="term" value="F:hydrolase activity"/>
    <property type="evidence" value="ECO:0007669"/>
    <property type="project" value="UniProtKB-KW"/>
</dbReference>
<dbReference type="InterPro" id="IPR029055">
    <property type="entry name" value="Ntn_hydrolases_N"/>
</dbReference>
<dbReference type="AlphaFoldDB" id="N1QMI7"/>
<feature type="binding site" evidence="2">
    <location>
        <begin position="264"/>
        <end position="267"/>
    </location>
    <ligand>
        <name>substrate</name>
    </ligand>
</feature>
<dbReference type="EMBL" id="KB456260">
    <property type="protein sequence ID" value="EMF17163.1"/>
    <property type="molecule type" value="Genomic_DNA"/>
</dbReference>
<keyword evidence="5" id="KW-0378">Hydrolase</keyword>
<dbReference type="STRING" id="692275.N1QMI7"/>
<dbReference type="OMA" id="VCLDRWG"/>
<feature type="compositionally biased region" description="Basic and acidic residues" evidence="4">
    <location>
        <begin position="188"/>
        <end position="200"/>
    </location>
</feature>
<keyword evidence="6" id="KW-1185">Reference proteome</keyword>
<feature type="site" description="Cleavage; by autolysis" evidence="3">
    <location>
        <begin position="235"/>
        <end position="236"/>
    </location>
</feature>
<dbReference type="GeneID" id="27899993"/>
<dbReference type="PANTHER" id="PTHR10188:SF43">
    <property type="entry name" value="ASPARAGINASE (EUROFUNG)"/>
    <property type="match status" value="1"/>
</dbReference>
<dbReference type="OrthoDB" id="2262349at2759"/>
<evidence type="ECO:0000313" key="6">
    <source>
        <dbReference type="Proteomes" id="UP000016931"/>
    </source>
</evidence>
<organism evidence="5 6">
    <name type="scientific">Sphaerulina musiva (strain SO2202)</name>
    <name type="common">Poplar stem canker fungus</name>
    <name type="synonym">Septoria musiva</name>
    <dbReference type="NCBI Taxonomy" id="692275"/>
    <lineage>
        <taxon>Eukaryota</taxon>
        <taxon>Fungi</taxon>
        <taxon>Dikarya</taxon>
        <taxon>Ascomycota</taxon>
        <taxon>Pezizomycotina</taxon>
        <taxon>Dothideomycetes</taxon>
        <taxon>Dothideomycetidae</taxon>
        <taxon>Mycosphaerellales</taxon>
        <taxon>Mycosphaerellaceae</taxon>
        <taxon>Sphaerulina</taxon>
    </lineage>
</organism>
<dbReference type="HOGENOM" id="CLU_021603_1_0_1"/>
<dbReference type="SUPFAM" id="SSF56235">
    <property type="entry name" value="N-terminal nucleophile aminohydrolases (Ntn hydrolases)"/>
    <property type="match status" value="1"/>
</dbReference>
<feature type="binding site" evidence="2">
    <location>
        <begin position="330"/>
        <end position="333"/>
    </location>
    <ligand>
        <name>substrate</name>
    </ligand>
</feature>
<protein>
    <submittedName>
        <fullName evidence="5">N-terminal nucleophile aminohydrolase</fullName>
    </submittedName>
</protein>
<feature type="region of interest" description="Disordered" evidence="4">
    <location>
        <begin position="188"/>
        <end position="232"/>
    </location>
</feature>
<evidence type="ECO:0000256" key="1">
    <source>
        <dbReference type="PIRSR" id="PIRSR600246-1"/>
    </source>
</evidence>
<evidence type="ECO:0000256" key="3">
    <source>
        <dbReference type="PIRSR" id="PIRSR600246-3"/>
    </source>
</evidence>
<proteinExistence type="predicted"/>
<sequence length="442" mass="48140">MQYAQTEKARPIPPRIIIHGGAGNITRDNLPDKSYQQYRHALLSILHRAHLDLQQPHATALDVATYAVSLLEEDPLFNAGYGAVFTRDGTHELEASVMVSSGYIKRGVGVMQVRHAKSPIKLARALLVRGQGEDGGGAQGHCQLAGEVCDRLNREWGLESVLPSYFWSRRRWDEHRRGLGLEHDDATYERNRRQADERRSSCTTDALPATDGSAGRGEHRPRDPSWNGKDYLPQGTVGAVVLDSEGTLCVCTSTGGLTNKLAGRIGDTPTLGAGFWAEQWHEKRPPPPPTTPTVSWFADCLPNAQGYAYTAVADEDDDEPKRRAVAISGTGNGDSFLRTNAARTAAAIARYHSSNPNPNLSCSSLQSAVTAVAGPHGQLEQSAGDRWGKTGEGEGGMIGIELRDDHGHIVYDHNCGGLFRAWIDDHGHPRFGVFQDEKTVQS</sequence>
<feature type="active site" description="Nucleophile" evidence="1">
    <location>
        <position position="236"/>
    </location>
</feature>
<dbReference type="RefSeq" id="XP_016765284.1">
    <property type="nucleotide sequence ID" value="XM_016902856.1"/>
</dbReference>
<dbReference type="PANTHER" id="PTHR10188">
    <property type="entry name" value="L-ASPARAGINASE"/>
    <property type="match status" value="1"/>
</dbReference>